<dbReference type="Proteomes" id="UP000314294">
    <property type="component" value="Unassembled WGS sequence"/>
</dbReference>
<dbReference type="EMBL" id="SRLO01000400">
    <property type="protein sequence ID" value="TNN57619.1"/>
    <property type="molecule type" value="Genomic_DNA"/>
</dbReference>
<feature type="compositionally biased region" description="Polar residues" evidence="1">
    <location>
        <begin position="109"/>
        <end position="120"/>
    </location>
</feature>
<proteinExistence type="predicted"/>
<sequence>MKDGPAALVVSSSSMPLRLSTSVYEGWYPRILWRARQDSEKANFLSLWVSCLTFVTRGTSILHPRSASTQATLAWSAVDEALRRHRPPRPQRQGPSSNRNDDFGPRANRQPSGHTKQYTNSRREPWRGWNEMERG</sequence>
<evidence type="ECO:0000313" key="2">
    <source>
        <dbReference type="EMBL" id="TNN57619.1"/>
    </source>
</evidence>
<reference evidence="2 3" key="1">
    <citation type="submission" date="2019-03" db="EMBL/GenBank/DDBJ databases">
        <title>First draft genome of Liparis tanakae, snailfish: a comprehensive survey of snailfish specific genes.</title>
        <authorList>
            <person name="Kim W."/>
            <person name="Song I."/>
            <person name="Jeong J.-H."/>
            <person name="Kim D."/>
            <person name="Kim S."/>
            <person name="Ryu S."/>
            <person name="Song J.Y."/>
            <person name="Lee S.K."/>
        </authorList>
    </citation>
    <scope>NUCLEOTIDE SEQUENCE [LARGE SCALE GENOMIC DNA]</scope>
    <source>
        <tissue evidence="2">Muscle</tissue>
    </source>
</reference>
<dbReference type="AlphaFoldDB" id="A0A4Z2GVY5"/>
<evidence type="ECO:0000256" key="1">
    <source>
        <dbReference type="SAM" id="MobiDB-lite"/>
    </source>
</evidence>
<feature type="region of interest" description="Disordered" evidence="1">
    <location>
        <begin position="79"/>
        <end position="135"/>
    </location>
</feature>
<name>A0A4Z2GVY5_9TELE</name>
<feature type="compositionally biased region" description="Basic and acidic residues" evidence="1">
    <location>
        <begin position="121"/>
        <end position="135"/>
    </location>
</feature>
<gene>
    <name evidence="2" type="ORF">EYF80_032149</name>
</gene>
<accession>A0A4Z2GVY5</accession>
<keyword evidence="3" id="KW-1185">Reference proteome</keyword>
<comment type="caution">
    <text evidence="2">The sequence shown here is derived from an EMBL/GenBank/DDBJ whole genome shotgun (WGS) entry which is preliminary data.</text>
</comment>
<organism evidence="2 3">
    <name type="scientific">Liparis tanakae</name>
    <name type="common">Tanaka's snailfish</name>
    <dbReference type="NCBI Taxonomy" id="230148"/>
    <lineage>
        <taxon>Eukaryota</taxon>
        <taxon>Metazoa</taxon>
        <taxon>Chordata</taxon>
        <taxon>Craniata</taxon>
        <taxon>Vertebrata</taxon>
        <taxon>Euteleostomi</taxon>
        <taxon>Actinopterygii</taxon>
        <taxon>Neopterygii</taxon>
        <taxon>Teleostei</taxon>
        <taxon>Neoteleostei</taxon>
        <taxon>Acanthomorphata</taxon>
        <taxon>Eupercaria</taxon>
        <taxon>Perciformes</taxon>
        <taxon>Cottioidei</taxon>
        <taxon>Cottales</taxon>
        <taxon>Liparidae</taxon>
        <taxon>Liparis</taxon>
    </lineage>
</organism>
<protein>
    <submittedName>
        <fullName evidence="2">Uncharacterized protein</fullName>
    </submittedName>
</protein>
<evidence type="ECO:0000313" key="3">
    <source>
        <dbReference type="Proteomes" id="UP000314294"/>
    </source>
</evidence>